<dbReference type="Gene3D" id="3.40.50.300">
    <property type="entry name" value="P-loop containing nucleotide triphosphate hydrolases"/>
    <property type="match status" value="1"/>
</dbReference>
<dbReference type="GO" id="GO:0043657">
    <property type="term" value="C:host cell"/>
    <property type="evidence" value="ECO:0007669"/>
    <property type="project" value="UniProtKB-SubCell"/>
</dbReference>
<dbReference type="VEuPathDB" id="FungiDB:RhiirA1_512446"/>
<proteinExistence type="predicted"/>
<accession>A0A2N0PE32</accession>
<evidence type="ECO:0000313" key="5">
    <source>
        <dbReference type="EMBL" id="PKC05083.1"/>
    </source>
</evidence>
<evidence type="ECO:0000259" key="4">
    <source>
        <dbReference type="Pfam" id="PF20147"/>
    </source>
</evidence>
<dbReference type="VEuPathDB" id="FungiDB:RhiirFUN_014372"/>
<organism evidence="5 6">
    <name type="scientific">Rhizophagus irregularis</name>
    <dbReference type="NCBI Taxonomy" id="588596"/>
    <lineage>
        <taxon>Eukaryota</taxon>
        <taxon>Fungi</taxon>
        <taxon>Fungi incertae sedis</taxon>
        <taxon>Mucoromycota</taxon>
        <taxon>Glomeromycotina</taxon>
        <taxon>Glomeromycetes</taxon>
        <taxon>Glomerales</taxon>
        <taxon>Glomeraceae</taxon>
        <taxon>Rhizophagus</taxon>
    </lineage>
</organism>
<evidence type="ECO:0000256" key="1">
    <source>
        <dbReference type="ARBA" id="ARBA00004340"/>
    </source>
</evidence>
<feature type="domain" description="Crinkler effector protein N-terminal" evidence="4">
    <location>
        <begin position="1"/>
        <end position="119"/>
    </location>
</feature>
<name>A0A2N0PE32_9GLOM</name>
<reference evidence="5 6" key="1">
    <citation type="submission" date="2016-04" db="EMBL/GenBank/DDBJ databases">
        <title>Genome analyses suggest a sexual origin of heterokaryosis in a supposedly ancient asexual fungus.</title>
        <authorList>
            <person name="Ropars J."/>
            <person name="Sedzielewska K."/>
            <person name="Noel J."/>
            <person name="Charron P."/>
            <person name="Farinelli L."/>
            <person name="Marton T."/>
            <person name="Kruger M."/>
            <person name="Pelin A."/>
            <person name="Brachmann A."/>
            <person name="Corradi N."/>
        </authorList>
    </citation>
    <scope>NUCLEOTIDE SEQUENCE [LARGE SCALE GENOMIC DNA]</scope>
    <source>
        <strain evidence="5 6">A5</strain>
    </source>
</reference>
<dbReference type="InterPro" id="IPR045379">
    <property type="entry name" value="Crinkler_N"/>
</dbReference>
<evidence type="ECO:0000256" key="3">
    <source>
        <dbReference type="ARBA" id="ARBA00022525"/>
    </source>
</evidence>
<protein>
    <recommendedName>
        <fullName evidence="4">Crinkler effector protein N-terminal domain-containing protein</fullName>
    </recommendedName>
</protein>
<evidence type="ECO:0000256" key="2">
    <source>
        <dbReference type="ARBA" id="ARBA00004613"/>
    </source>
</evidence>
<dbReference type="Proteomes" id="UP000232722">
    <property type="component" value="Unassembled WGS sequence"/>
</dbReference>
<dbReference type="VEuPathDB" id="FungiDB:FUN_012764"/>
<comment type="subcellular location">
    <subcellularLocation>
        <location evidence="1">Host cell</location>
    </subcellularLocation>
    <subcellularLocation>
        <location evidence="2">Secreted</location>
    </subcellularLocation>
</comment>
<dbReference type="Pfam" id="PF20147">
    <property type="entry name" value="Crinkler"/>
    <property type="match status" value="1"/>
</dbReference>
<dbReference type="SUPFAM" id="SSF52540">
    <property type="entry name" value="P-loop containing nucleoside triphosphate hydrolases"/>
    <property type="match status" value="1"/>
</dbReference>
<dbReference type="AlphaFoldDB" id="A0A2N0PE32"/>
<dbReference type="GO" id="GO:0005576">
    <property type="term" value="C:extracellular region"/>
    <property type="evidence" value="ECO:0007669"/>
    <property type="project" value="UniProtKB-SubCell"/>
</dbReference>
<dbReference type="InterPro" id="IPR027417">
    <property type="entry name" value="P-loop_NTPase"/>
</dbReference>
<keyword evidence="3" id="KW-0964">Secreted</keyword>
<evidence type="ECO:0000313" key="6">
    <source>
        <dbReference type="Proteomes" id="UP000232722"/>
    </source>
</evidence>
<dbReference type="EMBL" id="LLXJ01000921">
    <property type="protein sequence ID" value="PKC05083.1"/>
    <property type="molecule type" value="Genomic_DNA"/>
</dbReference>
<comment type="caution">
    <text evidence="5">The sequence shown here is derived from an EMBL/GenBank/DDBJ whole genome shotgun (WGS) entry which is preliminary data.</text>
</comment>
<sequence length="723" mass="83052">MSLNCLVLGETSFKNVFSVDIGNKNIVDGGIIDSSNLKISHLKTHIWNEKKDAFQIKDPDSLNLWKVDISEDNEYKLKDVSTEKDIEVKLSGEMLNPNSKFEFYFPHLKNTINIHIIVQVPAATGKVSPNVLPLEQEVIETFTSARKRKWAVNSAILQHERDIFYYVEPEGNDAILESIWRHENIALYGARASGKTTRAQQIRKLLENEGFICIYVSLKQVNIETEESFWMTLGSCIEQYACTHIDFKSASVFESVDDMKIISSDYFHLVFMKRNWNSNVVIIIDDFDKMCEANDDVKISCLANFRCIRNSRYNYAIGSIIAIGTSSRILDLNPITMVTSPFSFSETFQNPNFTFNQVQDLYRKFATDYDFTIDPEVIKDIYKQTSGHAGLVCLFGHFIQNKLLEKIGKDNVLTFSSWFTFSINSLQKDILDHATYRKMIEMLNKTNAKPAIDLLRTRFLGFFDNVRIFSDEGEKLEFLVDEGVLIEGKNYLSEFKMSSAFVDGLIQRQVIPNVYKSSPESAVPQKDDDDESLDILNILQTAIQFFDKDIISNAVNFANNLYTGSQKNMCAPRESVYSTELNRILVNWLIKKSGYEVTGRHLVKSYGDKEGKYKYSSNIVIITEHQKTVLELLATATEKELNEHSERVLEYAEKLSVNDIWLVHFTREDGYANQKLQWPSDNRINVVHFFHDSKFENVLMNVRYIDSSGTIKYIVDQVIPLQS</sequence>
<gene>
    <name evidence="5" type="ORF">RhiirA5_421378</name>
</gene>
<reference evidence="5 6" key="2">
    <citation type="submission" date="2017-09" db="EMBL/GenBank/DDBJ databases">
        <title>Extensive intraspecific genome diversity in a model arbuscular mycorrhizal fungus.</title>
        <authorList>
            <person name="Chen E.C."/>
            <person name="Morin E."/>
            <person name="Beaudet D."/>
            <person name="Noel J."/>
            <person name="Ndikumana S."/>
            <person name="Charron P."/>
            <person name="St-Onge C."/>
            <person name="Giorgi J."/>
            <person name="Grigoriev I.V."/>
            <person name="Roux C."/>
            <person name="Martin F.M."/>
            <person name="Corradi N."/>
        </authorList>
    </citation>
    <scope>NUCLEOTIDE SEQUENCE [LARGE SCALE GENOMIC DNA]</scope>
    <source>
        <strain evidence="5 6">A5</strain>
    </source>
</reference>